<proteinExistence type="predicted"/>
<dbReference type="AlphaFoldDB" id="A0A2A9ESJ9"/>
<organism evidence="1 2">
    <name type="scientific">Isoptericola jiangsuensis</name>
    <dbReference type="NCBI Taxonomy" id="548579"/>
    <lineage>
        <taxon>Bacteria</taxon>
        <taxon>Bacillati</taxon>
        <taxon>Actinomycetota</taxon>
        <taxon>Actinomycetes</taxon>
        <taxon>Micrococcales</taxon>
        <taxon>Promicromonosporaceae</taxon>
        <taxon>Isoptericola</taxon>
    </lineage>
</organism>
<reference evidence="1 2" key="1">
    <citation type="submission" date="2017-10" db="EMBL/GenBank/DDBJ databases">
        <title>Sequencing the genomes of 1000 actinobacteria strains.</title>
        <authorList>
            <person name="Klenk H.-P."/>
        </authorList>
    </citation>
    <scope>NUCLEOTIDE SEQUENCE [LARGE SCALE GENOMIC DNA]</scope>
    <source>
        <strain evidence="1 2">DSM 21863</strain>
    </source>
</reference>
<protein>
    <submittedName>
        <fullName evidence="1">Uncharacterized protein</fullName>
    </submittedName>
</protein>
<dbReference type="EMBL" id="PDJJ01000001">
    <property type="protein sequence ID" value="PFG41536.1"/>
    <property type="molecule type" value="Genomic_DNA"/>
</dbReference>
<accession>A0A2A9ESJ9</accession>
<evidence type="ECO:0000313" key="2">
    <source>
        <dbReference type="Proteomes" id="UP000224130"/>
    </source>
</evidence>
<keyword evidence="2" id="KW-1185">Reference proteome</keyword>
<name>A0A2A9ESJ9_9MICO</name>
<comment type="caution">
    <text evidence="1">The sequence shown here is derived from an EMBL/GenBank/DDBJ whole genome shotgun (WGS) entry which is preliminary data.</text>
</comment>
<dbReference type="Proteomes" id="UP000224130">
    <property type="component" value="Unassembled WGS sequence"/>
</dbReference>
<dbReference type="RefSeq" id="WP_170023472.1">
    <property type="nucleotide sequence ID" value="NZ_PDJJ01000001.1"/>
</dbReference>
<sequence length="88" mass="9957">MPTTLHRHQVTETEEVHAALEVARTVWPDDPPAKLLTRLALVGADRLTSDPTTRGEVRRRALAELRAAHPWPQGSGWLEAMREQDWAE</sequence>
<evidence type="ECO:0000313" key="1">
    <source>
        <dbReference type="EMBL" id="PFG41536.1"/>
    </source>
</evidence>
<gene>
    <name evidence="1" type="ORF">ATJ88_0178</name>
</gene>